<dbReference type="EMBL" id="VOQS01000005">
    <property type="protein sequence ID" value="TXC80462.1"/>
    <property type="molecule type" value="Genomic_DNA"/>
</dbReference>
<reference evidence="3 6" key="3">
    <citation type="submission" date="2024-01" db="EMBL/GenBank/DDBJ databases">
        <title>The diversity of rhizobia nodulating Mimosa spp. in eleven states of Brazil covering several biomes is determined by host plant, location, and edaphic factors.</title>
        <authorList>
            <person name="Rouws L."/>
            <person name="Barauna A."/>
            <person name="Beukes C."/>
            <person name="De Faria S.M."/>
            <person name="Gross E."/>
            <person name="Dos Reis Junior F.B."/>
            <person name="Simon M."/>
            <person name="Maluk M."/>
            <person name="Odee D.W."/>
            <person name="Kenicer G."/>
            <person name="Young J.P.W."/>
            <person name="Reis V.M."/>
            <person name="Zilli J."/>
            <person name="James E.K."/>
        </authorList>
    </citation>
    <scope>NUCLEOTIDE SEQUENCE [LARGE SCALE GENOMIC DNA]</scope>
    <source>
        <strain evidence="3 6">JPY530</strain>
    </source>
</reference>
<dbReference type="InterPro" id="IPR037089">
    <property type="entry name" value="Methyl-teptahyd_DH_N_sf"/>
</dbReference>
<evidence type="ECO:0000313" key="6">
    <source>
        <dbReference type="Proteomes" id="UP001481677"/>
    </source>
</evidence>
<dbReference type="AlphaFoldDB" id="A0A5C6V594"/>
<protein>
    <submittedName>
        <fullName evidence="3 4">Methylenetetrahydromethanopterin dehydrogenase</fullName>
    </submittedName>
</protein>
<name>A0A5C6V594_9BURK</name>
<reference evidence="4 5" key="1">
    <citation type="journal article" date="2018" name="Int. J. Syst. Evol. Microbiol.">
        <title>Paraburkholderia azotifigens sp. nov., a nitrogen-fixing bacterium isolated from paddy soil.</title>
        <authorList>
            <person name="Choi G.M."/>
            <person name="Im W.T."/>
        </authorList>
    </citation>
    <scope>NUCLEOTIDE SEQUENCE [LARGE SCALE GENOMIC DNA]</scope>
    <source>
        <strain evidence="4 5">NF 2-5-3</strain>
    </source>
</reference>
<evidence type="ECO:0000313" key="4">
    <source>
        <dbReference type="EMBL" id="TXC80462.1"/>
    </source>
</evidence>
<feature type="domain" description="Methylene-tetrahydromethanopterin dehydrogenase N-terminal" evidence="2">
    <location>
        <begin position="18"/>
        <end position="98"/>
    </location>
</feature>
<dbReference type="RefSeq" id="WP_147237975.1">
    <property type="nucleotide sequence ID" value="NZ_JAZHFZ010000004.1"/>
</dbReference>
<evidence type="ECO:0000313" key="5">
    <source>
        <dbReference type="Proteomes" id="UP000321776"/>
    </source>
</evidence>
<evidence type="ECO:0000313" key="3">
    <source>
        <dbReference type="EMBL" id="MEM5339497.1"/>
    </source>
</evidence>
<sequence>MERQHILHMFTPGRQMSPFDVNMAVDAGYQVVVPYTDVDVKLIGPLTQDAIFSRGPKGVAHTGIFIGGRDVMLATDMLRLSREAMVPPFEVSVFADPSGSFTTAAALVACVEWQLRHAFDTGLDGKRVLVFGGTGPVGLIAGVLAAQAGARVSLASSRGLDAARDACKRATARFGAALEGADASSANALQETLKSVDVVFATAAAGVEVMSAQQVSEADRLLVAADVNAVPPAGIAGVGVMDNGKRVGPHGALGIGALAIGNVKYEVQQRLFMQMLAAKQKVYLGFEDAMEMARRVVAERSSLAAA</sequence>
<dbReference type="Gene3D" id="3.40.50.10280">
    <property type="entry name" value="Methylene-tetrahydromethanopterin dehydrogenase, N-terminal domain"/>
    <property type="match status" value="1"/>
</dbReference>
<dbReference type="Proteomes" id="UP000321776">
    <property type="component" value="Unassembled WGS sequence"/>
</dbReference>
<reference evidence="4" key="2">
    <citation type="submission" date="2019-08" db="EMBL/GenBank/DDBJ databases">
        <authorList>
            <person name="Im W.-T."/>
        </authorList>
    </citation>
    <scope>NUCLEOTIDE SEQUENCE</scope>
    <source>
        <strain evidence="4">NF 2-5-3</strain>
    </source>
</reference>
<dbReference type="Proteomes" id="UP001481677">
    <property type="component" value="Unassembled WGS sequence"/>
</dbReference>
<accession>A0A5C6V594</accession>
<dbReference type="InterPro" id="IPR015259">
    <property type="entry name" value="Methyl-teptahyd_DH_N"/>
</dbReference>
<evidence type="ECO:0000256" key="1">
    <source>
        <dbReference type="ARBA" id="ARBA00023002"/>
    </source>
</evidence>
<organism evidence="4 5">
    <name type="scientific">Paraburkholderia azotifigens</name>
    <dbReference type="NCBI Taxonomy" id="2057004"/>
    <lineage>
        <taxon>Bacteria</taxon>
        <taxon>Pseudomonadati</taxon>
        <taxon>Pseudomonadota</taxon>
        <taxon>Betaproteobacteria</taxon>
        <taxon>Burkholderiales</taxon>
        <taxon>Burkholderiaceae</taxon>
        <taxon>Paraburkholderia</taxon>
    </lineage>
</organism>
<dbReference type="Gene3D" id="3.40.50.720">
    <property type="entry name" value="NAD(P)-binding Rossmann-like Domain"/>
    <property type="match status" value="1"/>
</dbReference>
<dbReference type="InterPro" id="IPR046346">
    <property type="entry name" value="Aminoacid_DH-like_N_sf"/>
</dbReference>
<dbReference type="InterPro" id="IPR036291">
    <property type="entry name" value="NAD(P)-bd_dom_sf"/>
</dbReference>
<dbReference type="Pfam" id="PF09176">
    <property type="entry name" value="Mpt_N"/>
    <property type="match status" value="1"/>
</dbReference>
<dbReference type="GO" id="GO:0016491">
    <property type="term" value="F:oxidoreductase activity"/>
    <property type="evidence" value="ECO:0007669"/>
    <property type="project" value="UniProtKB-KW"/>
</dbReference>
<dbReference type="SUPFAM" id="SSF53223">
    <property type="entry name" value="Aminoacid dehydrogenase-like, N-terminal domain"/>
    <property type="match status" value="1"/>
</dbReference>
<keyword evidence="1" id="KW-0560">Oxidoreductase</keyword>
<proteinExistence type="predicted"/>
<comment type="caution">
    <text evidence="4">The sequence shown here is derived from an EMBL/GenBank/DDBJ whole genome shotgun (WGS) entry which is preliminary data.</text>
</comment>
<dbReference type="SUPFAM" id="SSF51735">
    <property type="entry name" value="NAD(P)-binding Rossmann-fold domains"/>
    <property type="match status" value="1"/>
</dbReference>
<gene>
    <name evidence="4" type="ORF">FRZ40_40040</name>
    <name evidence="3" type="ORF">V4C56_07590</name>
</gene>
<evidence type="ECO:0000259" key="2">
    <source>
        <dbReference type="Pfam" id="PF09176"/>
    </source>
</evidence>
<dbReference type="EMBL" id="JAZHGA010000004">
    <property type="protein sequence ID" value="MEM5339497.1"/>
    <property type="molecule type" value="Genomic_DNA"/>
</dbReference>
<keyword evidence="6" id="KW-1185">Reference proteome</keyword>